<dbReference type="RefSeq" id="WP_126691909.1">
    <property type="nucleotide sequence ID" value="NZ_RXOF01000002.1"/>
</dbReference>
<dbReference type="PROSITE" id="PS50109">
    <property type="entry name" value="HIS_KIN"/>
    <property type="match status" value="1"/>
</dbReference>
<dbReference type="InterPro" id="IPR003594">
    <property type="entry name" value="HATPase_dom"/>
</dbReference>
<dbReference type="Pfam" id="PF08447">
    <property type="entry name" value="PAS_3"/>
    <property type="match status" value="1"/>
</dbReference>
<dbReference type="CDD" id="cd00075">
    <property type="entry name" value="HATPase"/>
    <property type="match status" value="1"/>
</dbReference>
<dbReference type="NCBIfam" id="TIGR00229">
    <property type="entry name" value="sensory_box"/>
    <property type="match status" value="1"/>
</dbReference>
<evidence type="ECO:0000256" key="3">
    <source>
        <dbReference type="ARBA" id="ARBA00022553"/>
    </source>
</evidence>
<name>A0A431U716_9BACT</name>
<dbReference type="Gene3D" id="1.10.287.130">
    <property type="match status" value="1"/>
</dbReference>
<dbReference type="PANTHER" id="PTHR43547">
    <property type="entry name" value="TWO-COMPONENT HISTIDINE KINASE"/>
    <property type="match status" value="1"/>
</dbReference>
<dbReference type="Gene3D" id="3.30.565.10">
    <property type="entry name" value="Histidine kinase-like ATPase, C-terminal domain"/>
    <property type="match status" value="1"/>
</dbReference>
<dbReference type="InterPro" id="IPR004358">
    <property type="entry name" value="Sig_transdc_His_kin-like_C"/>
</dbReference>
<evidence type="ECO:0000313" key="8">
    <source>
        <dbReference type="EMBL" id="RTQ52252.1"/>
    </source>
</evidence>
<dbReference type="InterPro" id="IPR000014">
    <property type="entry name" value="PAS"/>
</dbReference>
<dbReference type="SMART" id="SM00387">
    <property type="entry name" value="HATPase_c"/>
    <property type="match status" value="1"/>
</dbReference>
<keyword evidence="3" id="KW-0597">Phosphoprotein</keyword>
<comment type="catalytic activity">
    <reaction evidence="1">
        <text>ATP + protein L-histidine = ADP + protein N-phospho-L-histidine.</text>
        <dbReference type="EC" id="2.7.13.3"/>
    </reaction>
</comment>
<dbReference type="InterPro" id="IPR036097">
    <property type="entry name" value="HisK_dim/P_sf"/>
</dbReference>
<dbReference type="CDD" id="cd00130">
    <property type="entry name" value="PAS"/>
    <property type="match status" value="1"/>
</dbReference>
<evidence type="ECO:0000256" key="5">
    <source>
        <dbReference type="ARBA" id="ARBA00022777"/>
    </source>
</evidence>
<dbReference type="EC" id="2.7.13.3" evidence="2"/>
<dbReference type="InterPro" id="IPR035965">
    <property type="entry name" value="PAS-like_dom_sf"/>
</dbReference>
<protein>
    <recommendedName>
        <fullName evidence="2">histidine kinase</fullName>
        <ecNumber evidence="2">2.7.13.3</ecNumber>
    </recommendedName>
</protein>
<dbReference type="EMBL" id="RXOF01000002">
    <property type="protein sequence ID" value="RTQ52252.1"/>
    <property type="molecule type" value="Genomic_DNA"/>
</dbReference>
<dbReference type="AlphaFoldDB" id="A0A431U716"/>
<accession>A0A431U716</accession>
<evidence type="ECO:0000256" key="4">
    <source>
        <dbReference type="ARBA" id="ARBA00022679"/>
    </source>
</evidence>
<dbReference type="SUPFAM" id="SSF55785">
    <property type="entry name" value="PYP-like sensor domain (PAS domain)"/>
    <property type="match status" value="1"/>
</dbReference>
<dbReference type="PRINTS" id="PR00344">
    <property type="entry name" value="BCTRLSENSOR"/>
</dbReference>
<feature type="domain" description="PAC" evidence="7">
    <location>
        <begin position="81"/>
        <end position="132"/>
    </location>
</feature>
<evidence type="ECO:0000256" key="2">
    <source>
        <dbReference type="ARBA" id="ARBA00012438"/>
    </source>
</evidence>
<dbReference type="Proteomes" id="UP000282184">
    <property type="component" value="Unassembled WGS sequence"/>
</dbReference>
<gene>
    <name evidence="8" type="ORF">EJV47_04295</name>
</gene>
<keyword evidence="4" id="KW-0808">Transferase</keyword>
<dbReference type="SUPFAM" id="SSF55874">
    <property type="entry name" value="ATPase domain of HSP90 chaperone/DNA topoisomerase II/histidine kinase"/>
    <property type="match status" value="1"/>
</dbReference>
<dbReference type="Pfam" id="PF02518">
    <property type="entry name" value="HATPase_c"/>
    <property type="match status" value="1"/>
</dbReference>
<dbReference type="FunFam" id="3.30.565.10:FF:000006">
    <property type="entry name" value="Sensor histidine kinase WalK"/>
    <property type="match status" value="1"/>
</dbReference>
<keyword evidence="5 8" id="KW-0418">Kinase</keyword>
<dbReference type="PROSITE" id="PS50113">
    <property type="entry name" value="PAC"/>
    <property type="match status" value="1"/>
</dbReference>
<keyword evidence="9" id="KW-1185">Reference proteome</keyword>
<dbReference type="InterPro" id="IPR013655">
    <property type="entry name" value="PAS_fold_3"/>
</dbReference>
<dbReference type="OrthoDB" id="9757990at2"/>
<dbReference type="GO" id="GO:0000155">
    <property type="term" value="F:phosphorelay sensor kinase activity"/>
    <property type="evidence" value="ECO:0007669"/>
    <property type="project" value="InterPro"/>
</dbReference>
<comment type="caution">
    <text evidence="8">The sequence shown here is derived from an EMBL/GenBank/DDBJ whole genome shotgun (WGS) entry which is preliminary data.</text>
</comment>
<evidence type="ECO:0000259" key="7">
    <source>
        <dbReference type="PROSITE" id="PS50113"/>
    </source>
</evidence>
<dbReference type="Gene3D" id="3.30.450.20">
    <property type="entry name" value="PAS domain"/>
    <property type="match status" value="1"/>
</dbReference>
<evidence type="ECO:0000259" key="6">
    <source>
        <dbReference type="PROSITE" id="PS50109"/>
    </source>
</evidence>
<organism evidence="8 9">
    <name type="scientific">Hymenobacter gummosus</name>
    <dbReference type="NCBI Taxonomy" id="1776032"/>
    <lineage>
        <taxon>Bacteria</taxon>
        <taxon>Pseudomonadati</taxon>
        <taxon>Bacteroidota</taxon>
        <taxon>Cytophagia</taxon>
        <taxon>Cytophagales</taxon>
        <taxon>Hymenobacteraceae</taxon>
        <taxon>Hymenobacter</taxon>
    </lineage>
</organism>
<dbReference type="InterPro" id="IPR036890">
    <property type="entry name" value="HATPase_C_sf"/>
</dbReference>
<dbReference type="InterPro" id="IPR000700">
    <property type="entry name" value="PAS-assoc_C"/>
</dbReference>
<dbReference type="PANTHER" id="PTHR43547:SF2">
    <property type="entry name" value="HYBRID SIGNAL TRANSDUCTION HISTIDINE KINASE C"/>
    <property type="match status" value="1"/>
</dbReference>
<evidence type="ECO:0000313" key="9">
    <source>
        <dbReference type="Proteomes" id="UP000282184"/>
    </source>
</evidence>
<sequence length="373" mass="41578">MMQEYLPLFEPLLAGSEAVQFVFRVADRRVVYVSTAYEQVFGDPVAHVNDDWPRWLHRVHPDDRQLLHERLLQAGVGEVVPEVELRVAQPGGGTQWLVLTACRAQDAAGGEYLSGNVRDITATKEASLNAQKFNTKKDATLEILSHDLAAPLVLLQQLTEHLRAVSGEVGAPVQQVLDMMERTCRQGVTLIRDFVDQEFLESVNVELKWERADLGAWLITIMEEYERSEAHTHLQFRCEVPAEAVYLLLDVNKFQQVINNLLSNSIKFTHDGGQIGVRLEQRADQAVVTVWDTGVGIPERLQPVLFDKFTKARRPGLRGEKTTGLGMSVIQTIVGLHGGRITFDSTEGRGSTFVITLPLPEQKLPAEAAAQSL</sequence>
<reference evidence="8 9" key="1">
    <citation type="submission" date="2018-12" db="EMBL/GenBank/DDBJ databases">
        <title>Hymenobacter gummosus sp. nov., isolated from a spring.</title>
        <authorList>
            <person name="Nie L."/>
        </authorList>
    </citation>
    <scope>NUCLEOTIDE SEQUENCE [LARGE SCALE GENOMIC DNA]</scope>
    <source>
        <strain evidence="8 9">KCTC 52166</strain>
    </source>
</reference>
<evidence type="ECO:0000256" key="1">
    <source>
        <dbReference type="ARBA" id="ARBA00000085"/>
    </source>
</evidence>
<dbReference type="InterPro" id="IPR005467">
    <property type="entry name" value="His_kinase_dom"/>
</dbReference>
<proteinExistence type="predicted"/>
<feature type="domain" description="Histidine kinase" evidence="6">
    <location>
        <begin position="143"/>
        <end position="361"/>
    </location>
</feature>
<dbReference type="SUPFAM" id="SSF47384">
    <property type="entry name" value="Homodimeric domain of signal transducing histidine kinase"/>
    <property type="match status" value="1"/>
</dbReference>